<dbReference type="GO" id="GO:0005886">
    <property type="term" value="C:plasma membrane"/>
    <property type="evidence" value="ECO:0007669"/>
    <property type="project" value="UniProtKB-SubCell"/>
</dbReference>
<feature type="transmembrane region" description="Helical" evidence="8">
    <location>
        <begin position="19"/>
        <end position="41"/>
    </location>
</feature>
<evidence type="ECO:0000256" key="3">
    <source>
        <dbReference type="ARBA" id="ARBA00022475"/>
    </source>
</evidence>
<dbReference type="Pfam" id="PF01040">
    <property type="entry name" value="UbiA"/>
    <property type="match status" value="1"/>
</dbReference>
<keyword evidence="2 8" id="KW-0474">Menaquinone biosynthesis</keyword>
<evidence type="ECO:0000256" key="4">
    <source>
        <dbReference type="ARBA" id="ARBA00022679"/>
    </source>
</evidence>
<dbReference type="InterPro" id="IPR000537">
    <property type="entry name" value="UbiA_prenyltransferase"/>
</dbReference>
<comment type="pathway">
    <text evidence="8">Quinol/quinone metabolism; menaquinone biosynthesis; menaquinol from 1,4-dihydroxy-2-naphthoate: step 1/2.</text>
</comment>
<evidence type="ECO:0000313" key="10">
    <source>
        <dbReference type="Proteomes" id="UP000178606"/>
    </source>
</evidence>
<dbReference type="InterPro" id="IPR004657">
    <property type="entry name" value="MenA"/>
</dbReference>
<dbReference type="UniPathway" id="UPA00079">
    <property type="reaction ID" value="UER00168"/>
</dbReference>
<dbReference type="AlphaFoldDB" id="A0A1F6CGS2"/>
<protein>
    <recommendedName>
        <fullName evidence="8">1,4-dihydroxy-2-naphthoate octaprenyltransferase</fullName>
        <shortName evidence="8">DHNA-octaprenyltransferase</shortName>
        <ecNumber evidence="8">2.5.1.74</ecNumber>
    </recommendedName>
</protein>
<keyword evidence="6 8" id="KW-1133">Transmembrane helix</keyword>
<dbReference type="GO" id="GO:0009234">
    <property type="term" value="P:menaquinone biosynthetic process"/>
    <property type="evidence" value="ECO:0007669"/>
    <property type="project" value="UniProtKB-UniRule"/>
</dbReference>
<dbReference type="EMBL" id="MFKF01000253">
    <property type="protein sequence ID" value="OGG48207.1"/>
    <property type="molecule type" value="Genomic_DNA"/>
</dbReference>
<accession>A0A1F6CGS2</accession>
<feature type="transmembrane region" description="Helical" evidence="8">
    <location>
        <begin position="47"/>
        <end position="68"/>
    </location>
</feature>
<evidence type="ECO:0000256" key="2">
    <source>
        <dbReference type="ARBA" id="ARBA00022428"/>
    </source>
</evidence>
<comment type="catalytic activity">
    <reaction evidence="8">
        <text>an all-trans-polyprenyl diphosphate + 1,4-dihydroxy-2-naphthoate + H(+) = a 2-demethylmenaquinol + CO2 + diphosphate</text>
        <dbReference type="Rhea" id="RHEA:26478"/>
        <dbReference type="Rhea" id="RHEA-COMP:9563"/>
        <dbReference type="Rhea" id="RHEA-COMP:9564"/>
        <dbReference type="ChEBI" id="CHEBI:11173"/>
        <dbReference type="ChEBI" id="CHEBI:15378"/>
        <dbReference type="ChEBI" id="CHEBI:16526"/>
        <dbReference type="ChEBI" id="CHEBI:33019"/>
        <dbReference type="ChEBI" id="CHEBI:55437"/>
        <dbReference type="ChEBI" id="CHEBI:58914"/>
        <dbReference type="EC" id="2.5.1.74"/>
    </reaction>
</comment>
<keyword evidence="7 8" id="KW-0472">Membrane</keyword>
<feature type="transmembrane region" description="Helical" evidence="8">
    <location>
        <begin position="223"/>
        <end position="246"/>
    </location>
</feature>
<sequence length="312" mass="32627">MNSEVLPVREPRWRIWWRLARPFSLTASIVPAAVGSAVAFADGSFRSLPVLGAMLVASMLIQVATNMFNEYYDYKRGLDTRDTVGIAGAIVRDDFHPLSVFAAAVGCFGVAFALGLWVAVQTGPIVFVIGIACALAGYLYTGGPVPVAYTPLGEVEVFFFMGPIMVGLFYFTQAGSVSPSAWWASAPVACLVAAILLGNNLRDVAADARAGRSTLPIVVGRRIATGIYAGLALGAFAAVTLAVAGSSLPPSALLPVVTLGLAVRLIRLFHSHEAPGPLNQGVRGSAALHAQFGLLLAVGICLGRLFGWSAPL</sequence>
<feature type="transmembrane region" description="Helical" evidence="8">
    <location>
        <begin position="125"/>
        <end position="145"/>
    </location>
</feature>
<organism evidence="9 10">
    <name type="scientific">Handelsmanbacteria sp. (strain RIFCSPLOWO2_12_FULL_64_10)</name>
    <dbReference type="NCBI Taxonomy" id="1817868"/>
    <lineage>
        <taxon>Bacteria</taxon>
        <taxon>Candidatus Handelsmaniibacteriota</taxon>
    </lineage>
</organism>
<dbReference type="GO" id="GO:0046428">
    <property type="term" value="F:1,4-dihydroxy-2-naphthoate polyprenyltransferase activity"/>
    <property type="evidence" value="ECO:0007669"/>
    <property type="project" value="UniProtKB-UniRule"/>
</dbReference>
<dbReference type="CDD" id="cd13962">
    <property type="entry name" value="PT_UbiA_UBIAD1"/>
    <property type="match status" value="1"/>
</dbReference>
<reference evidence="9 10" key="1">
    <citation type="journal article" date="2016" name="Nat. Commun.">
        <title>Thousands of microbial genomes shed light on interconnected biogeochemical processes in an aquifer system.</title>
        <authorList>
            <person name="Anantharaman K."/>
            <person name="Brown C.T."/>
            <person name="Hug L.A."/>
            <person name="Sharon I."/>
            <person name="Castelle C.J."/>
            <person name="Probst A.J."/>
            <person name="Thomas B.C."/>
            <person name="Singh A."/>
            <person name="Wilkins M.J."/>
            <person name="Karaoz U."/>
            <person name="Brodie E.L."/>
            <person name="Williams K.H."/>
            <person name="Hubbard S.S."/>
            <person name="Banfield J.F."/>
        </authorList>
    </citation>
    <scope>NUCLEOTIDE SEQUENCE [LARGE SCALE GENOMIC DNA]</scope>
    <source>
        <strain evidence="10">RIFCSPLOWO2_12_FULL_64_10</strain>
    </source>
</reference>
<evidence type="ECO:0000256" key="1">
    <source>
        <dbReference type="ARBA" id="ARBA00004141"/>
    </source>
</evidence>
<feature type="transmembrane region" description="Helical" evidence="8">
    <location>
        <begin position="98"/>
        <end position="119"/>
    </location>
</feature>
<evidence type="ECO:0000313" key="9">
    <source>
        <dbReference type="EMBL" id="OGG48207.1"/>
    </source>
</evidence>
<dbReference type="EC" id="2.5.1.74" evidence="8"/>
<dbReference type="PIRSF" id="PIRSF005355">
    <property type="entry name" value="UBIAD1"/>
    <property type="match status" value="1"/>
</dbReference>
<dbReference type="HAMAP" id="MF_01937">
    <property type="entry name" value="MenA_1"/>
    <property type="match status" value="1"/>
</dbReference>
<comment type="function">
    <text evidence="8">Conversion of 1,4-dihydroxy-2-naphthoate (DHNA) to demethylmenaquinone (DMK).</text>
</comment>
<evidence type="ECO:0000256" key="7">
    <source>
        <dbReference type="ARBA" id="ARBA00023136"/>
    </source>
</evidence>
<comment type="similarity">
    <text evidence="8">Belongs to the MenA family. Type 1 subfamily.</text>
</comment>
<comment type="caution">
    <text evidence="9">The sequence shown here is derived from an EMBL/GenBank/DDBJ whole genome shotgun (WGS) entry which is preliminary data.</text>
</comment>
<feature type="transmembrane region" description="Helical" evidence="8">
    <location>
        <begin position="290"/>
        <end position="310"/>
    </location>
</feature>
<evidence type="ECO:0000256" key="5">
    <source>
        <dbReference type="ARBA" id="ARBA00022692"/>
    </source>
</evidence>
<comment type="subcellular location">
    <subcellularLocation>
        <location evidence="8">Cell membrane</location>
        <topology evidence="8">Multi-pass membrane protein</topology>
    </subcellularLocation>
    <subcellularLocation>
        <location evidence="1">Membrane</location>
        <topology evidence="1">Multi-pass membrane protein</topology>
    </subcellularLocation>
</comment>
<dbReference type="InterPro" id="IPR026046">
    <property type="entry name" value="UBIAD1"/>
</dbReference>
<evidence type="ECO:0000256" key="6">
    <source>
        <dbReference type="ARBA" id="ARBA00022989"/>
    </source>
</evidence>
<name>A0A1F6CGS2_HANXR</name>
<dbReference type="PANTHER" id="PTHR13929:SF0">
    <property type="entry name" value="UBIA PRENYLTRANSFERASE DOMAIN-CONTAINING PROTEIN 1"/>
    <property type="match status" value="1"/>
</dbReference>
<gene>
    <name evidence="8" type="primary">menA</name>
    <name evidence="9" type="ORF">A3F84_21990</name>
</gene>
<keyword evidence="5 8" id="KW-0812">Transmembrane</keyword>
<dbReference type="NCBIfam" id="NF004749">
    <property type="entry name" value="PRK06080.1-1"/>
    <property type="match status" value="1"/>
</dbReference>
<dbReference type="GO" id="GO:0042371">
    <property type="term" value="P:vitamin K biosynthetic process"/>
    <property type="evidence" value="ECO:0007669"/>
    <property type="project" value="TreeGrafter"/>
</dbReference>
<dbReference type="PANTHER" id="PTHR13929">
    <property type="entry name" value="1,4-DIHYDROXY-2-NAPHTHOATE OCTAPRENYLTRANSFERASE"/>
    <property type="match status" value="1"/>
</dbReference>
<dbReference type="Proteomes" id="UP000178606">
    <property type="component" value="Unassembled WGS sequence"/>
</dbReference>
<feature type="transmembrane region" description="Helical" evidence="8">
    <location>
        <begin position="157"/>
        <end position="175"/>
    </location>
</feature>
<keyword evidence="4 8" id="KW-0808">Transferase</keyword>
<evidence type="ECO:0000256" key="8">
    <source>
        <dbReference type="HAMAP-Rule" id="MF_01937"/>
    </source>
</evidence>
<keyword evidence="3 8" id="KW-1003">Cell membrane</keyword>
<proteinExistence type="inferred from homology"/>
<dbReference type="Gene3D" id="1.10.357.140">
    <property type="entry name" value="UbiA prenyltransferase"/>
    <property type="match status" value="1"/>
</dbReference>
<feature type="transmembrane region" description="Helical" evidence="8">
    <location>
        <begin position="181"/>
        <end position="202"/>
    </location>
</feature>
<dbReference type="InterPro" id="IPR044878">
    <property type="entry name" value="UbiA_sf"/>
</dbReference>